<evidence type="ECO:0000313" key="9">
    <source>
        <dbReference type="EMBL" id="MBC8519085.1"/>
    </source>
</evidence>
<evidence type="ECO:0000256" key="4">
    <source>
        <dbReference type="ARBA" id="ARBA00022692"/>
    </source>
</evidence>
<feature type="transmembrane region" description="Helical" evidence="7">
    <location>
        <begin position="51"/>
        <end position="71"/>
    </location>
</feature>
<gene>
    <name evidence="9" type="ORF">H8D24_01570</name>
</gene>
<keyword evidence="5 7" id="KW-1133">Transmembrane helix</keyword>
<feature type="transmembrane region" description="Helical" evidence="7">
    <location>
        <begin position="20"/>
        <end position="39"/>
    </location>
</feature>
<feature type="transmembrane region" description="Helical" evidence="7">
    <location>
        <begin position="373"/>
        <end position="391"/>
    </location>
</feature>
<keyword evidence="4 7" id="KW-0812">Transmembrane</keyword>
<evidence type="ECO:0000256" key="7">
    <source>
        <dbReference type="SAM" id="Phobius"/>
    </source>
</evidence>
<keyword evidence="2" id="KW-0813">Transport</keyword>
<evidence type="ECO:0000259" key="8">
    <source>
        <dbReference type="PROSITE" id="PS50850"/>
    </source>
</evidence>
<feature type="transmembrane region" description="Helical" evidence="7">
    <location>
        <begin position="222"/>
        <end position="241"/>
    </location>
</feature>
<keyword evidence="6 7" id="KW-0472">Membrane</keyword>
<evidence type="ECO:0000256" key="5">
    <source>
        <dbReference type="ARBA" id="ARBA00022989"/>
    </source>
</evidence>
<feature type="transmembrane region" description="Helical" evidence="7">
    <location>
        <begin position="305"/>
        <end position="322"/>
    </location>
</feature>
<feature type="transmembrane region" description="Helical" evidence="7">
    <location>
        <begin position="170"/>
        <end position="189"/>
    </location>
</feature>
<keyword evidence="3" id="KW-1003">Cell membrane</keyword>
<dbReference type="GO" id="GO:0005886">
    <property type="term" value="C:plasma membrane"/>
    <property type="evidence" value="ECO:0007669"/>
    <property type="project" value="UniProtKB-SubCell"/>
</dbReference>
<reference evidence="9 10" key="1">
    <citation type="submission" date="2020-08" db="EMBL/GenBank/DDBJ databases">
        <title>Bridging the membrane lipid divide: bacteria of the FCB group superphylum have the potential to synthesize archaeal ether lipids.</title>
        <authorList>
            <person name="Villanueva L."/>
            <person name="Von Meijenfeldt F.A.B."/>
            <person name="Westbye A.B."/>
            <person name="Yadav S."/>
            <person name="Hopmans E.C."/>
            <person name="Dutilh B.E."/>
            <person name="Sinninghe Damste J.S."/>
        </authorList>
    </citation>
    <scope>NUCLEOTIDE SEQUENCE [LARGE SCALE GENOMIC DNA]</scope>
    <source>
        <strain evidence="9">NIOZ-UU100</strain>
    </source>
</reference>
<dbReference type="SUPFAM" id="SSF103473">
    <property type="entry name" value="MFS general substrate transporter"/>
    <property type="match status" value="1"/>
</dbReference>
<feature type="transmembrane region" description="Helical" evidence="7">
    <location>
        <begin position="283"/>
        <end position="299"/>
    </location>
</feature>
<organism evidence="9 10">
    <name type="scientific">Candidatus Thiopontia autotrophica</name>
    <dbReference type="NCBI Taxonomy" id="2841688"/>
    <lineage>
        <taxon>Bacteria</taxon>
        <taxon>Pseudomonadati</taxon>
        <taxon>Pseudomonadota</taxon>
        <taxon>Gammaproteobacteria</taxon>
        <taxon>Candidatus Thiopontia</taxon>
    </lineage>
</organism>
<dbReference type="Gene3D" id="3.30.70.100">
    <property type="match status" value="1"/>
</dbReference>
<dbReference type="InterPro" id="IPR054152">
    <property type="entry name" value="YajR_YAM"/>
</dbReference>
<name>A0A8J6PB30_9GAMM</name>
<dbReference type="PANTHER" id="PTHR23517:SF2">
    <property type="entry name" value="MULTIDRUG RESISTANCE PROTEIN MDTH"/>
    <property type="match status" value="1"/>
</dbReference>
<dbReference type="InterPro" id="IPR050171">
    <property type="entry name" value="MFS_Transporters"/>
</dbReference>
<dbReference type="PANTHER" id="PTHR23517">
    <property type="entry name" value="RESISTANCE PROTEIN MDTM, PUTATIVE-RELATED-RELATED"/>
    <property type="match status" value="1"/>
</dbReference>
<sequence>MKKGEGEGMLPVERRAAGSLAGIFSMRMLGLFMLLPVLSLYTEEFEGATPMLMGVALGVYGLTQALLQIPFGMLSDRFGRKRIIAMGLMLFAVGSVVAAMATTIEGVIIGRAIQGSGAIAAATMALLADLTREEFRTRAMATFGMSIGASFTAAIILGPVISGWVGVSGIFWITALLAVFGLVMLFRIVPTPTHSHMHHDAEADPAQFGAVLGDSQLLRLNFGIFVLHLILTAIFVVIPIGLRDGGMAPQDHWMVYLGAVLVAVMIMIPMIIQAEKKGRMKEVFSIAIGLVAISQFGLWQMSDSLWGIIIFMVIFFGGFNLLEATLPSLISKMAPADKKGTAMGVYSSSQFFGAFMGGILGGWILGWSDGVEIAPVFLASGGLALLWLVVASSMERPKSVKTQLLRVGEIDQLQASILAQQLLGIPGVSEAVVIAEDEVAYLKVDEKILDRKSLEPFAPA</sequence>
<dbReference type="Gene3D" id="1.20.1250.20">
    <property type="entry name" value="MFS general substrate transporter like domains"/>
    <property type="match status" value="1"/>
</dbReference>
<feature type="transmembrane region" description="Helical" evidence="7">
    <location>
        <begin position="253"/>
        <end position="271"/>
    </location>
</feature>
<feature type="transmembrane region" description="Helical" evidence="7">
    <location>
        <begin position="83"/>
        <end position="102"/>
    </location>
</feature>
<evidence type="ECO:0000313" key="10">
    <source>
        <dbReference type="Proteomes" id="UP000654401"/>
    </source>
</evidence>
<dbReference type="PROSITE" id="PS50850">
    <property type="entry name" value="MFS"/>
    <property type="match status" value="1"/>
</dbReference>
<feature type="transmembrane region" description="Helical" evidence="7">
    <location>
        <begin position="140"/>
        <end position="164"/>
    </location>
</feature>
<dbReference type="InterPro" id="IPR020846">
    <property type="entry name" value="MFS_dom"/>
</dbReference>
<protein>
    <submittedName>
        <fullName evidence="9">MFS transporter</fullName>
    </submittedName>
</protein>
<dbReference type="GO" id="GO:0022857">
    <property type="term" value="F:transmembrane transporter activity"/>
    <property type="evidence" value="ECO:0007669"/>
    <property type="project" value="InterPro"/>
</dbReference>
<dbReference type="InterPro" id="IPR011701">
    <property type="entry name" value="MFS"/>
</dbReference>
<dbReference type="Pfam" id="PF21987">
    <property type="entry name" value="YajR_YAM"/>
    <property type="match status" value="1"/>
</dbReference>
<feature type="transmembrane region" description="Helical" evidence="7">
    <location>
        <begin position="108"/>
        <end position="128"/>
    </location>
</feature>
<evidence type="ECO:0000256" key="2">
    <source>
        <dbReference type="ARBA" id="ARBA00022448"/>
    </source>
</evidence>
<dbReference type="AlphaFoldDB" id="A0A8J6PB30"/>
<proteinExistence type="predicted"/>
<evidence type="ECO:0000256" key="6">
    <source>
        <dbReference type="ARBA" id="ARBA00023136"/>
    </source>
</evidence>
<feature type="domain" description="Major facilitator superfamily (MFS) profile" evidence="8">
    <location>
        <begin position="11"/>
        <end position="399"/>
    </location>
</feature>
<evidence type="ECO:0000256" key="1">
    <source>
        <dbReference type="ARBA" id="ARBA00004651"/>
    </source>
</evidence>
<comment type="caution">
    <text evidence="9">The sequence shown here is derived from an EMBL/GenBank/DDBJ whole genome shotgun (WGS) entry which is preliminary data.</text>
</comment>
<accession>A0A8J6PB30</accession>
<dbReference type="Proteomes" id="UP000654401">
    <property type="component" value="Unassembled WGS sequence"/>
</dbReference>
<dbReference type="Pfam" id="PF07690">
    <property type="entry name" value="MFS_1"/>
    <property type="match status" value="1"/>
</dbReference>
<comment type="subcellular location">
    <subcellularLocation>
        <location evidence="1">Cell membrane</location>
        <topology evidence="1">Multi-pass membrane protein</topology>
    </subcellularLocation>
</comment>
<feature type="transmembrane region" description="Helical" evidence="7">
    <location>
        <begin position="343"/>
        <end position="367"/>
    </location>
</feature>
<dbReference type="CDD" id="cd17472">
    <property type="entry name" value="MFS_YajR_like"/>
    <property type="match status" value="1"/>
</dbReference>
<dbReference type="InterPro" id="IPR036259">
    <property type="entry name" value="MFS_trans_sf"/>
</dbReference>
<dbReference type="EMBL" id="JACNFK010000015">
    <property type="protein sequence ID" value="MBC8519085.1"/>
    <property type="molecule type" value="Genomic_DNA"/>
</dbReference>
<evidence type="ECO:0000256" key="3">
    <source>
        <dbReference type="ARBA" id="ARBA00022475"/>
    </source>
</evidence>